<name>A0ABQ9TNQ7_SAGOE</name>
<dbReference type="Proteomes" id="UP001266305">
    <property type="component" value="Unassembled WGS sequence"/>
</dbReference>
<sequence>MRLVHETRNHLRLVGCSVAACNTEAQGVQESLSKVGTAEFQVLRGCRLGCLLPVSSPPQHFPTQPHKRWLLLADQSMASLQILEELSHQLLQDRAKAALASSPPISPHPSPTPKDLLLQ</sequence>
<evidence type="ECO:0000256" key="1">
    <source>
        <dbReference type="SAM" id="MobiDB-lite"/>
    </source>
</evidence>
<evidence type="ECO:0000313" key="2">
    <source>
        <dbReference type="EMBL" id="KAK2086401.1"/>
    </source>
</evidence>
<reference evidence="2 3" key="1">
    <citation type="submission" date="2023-05" db="EMBL/GenBank/DDBJ databases">
        <title>B98-5 Cell Line De Novo Hybrid Assembly: An Optical Mapping Approach.</title>
        <authorList>
            <person name="Kananen K."/>
            <person name="Auerbach J.A."/>
            <person name="Kautto E."/>
            <person name="Blachly J.S."/>
        </authorList>
    </citation>
    <scope>NUCLEOTIDE SEQUENCE [LARGE SCALE GENOMIC DNA]</scope>
    <source>
        <strain evidence="2">B95-8</strain>
        <tissue evidence="2">Cell line</tissue>
    </source>
</reference>
<dbReference type="EMBL" id="JASSZA010000020">
    <property type="protein sequence ID" value="KAK2086401.1"/>
    <property type="molecule type" value="Genomic_DNA"/>
</dbReference>
<accession>A0ABQ9TNQ7</accession>
<organism evidence="2 3">
    <name type="scientific">Saguinus oedipus</name>
    <name type="common">Cotton-top tamarin</name>
    <name type="synonym">Oedipomidas oedipus</name>
    <dbReference type="NCBI Taxonomy" id="9490"/>
    <lineage>
        <taxon>Eukaryota</taxon>
        <taxon>Metazoa</taxon>
        <taxon>Chordata</taxon>
        <taxon>Craniata</taxon>
        <taxon>Vertebrata</taxon>
        <taxon>Euteleostomi</taxon>
        <taxon>Mammalia</taxon>
        <taxon>Eutheria</taxon>
        <taxon>Euarchontoglires</taxon>
        <taxon>Primates</taxon>
        <taxon>Haplorrhini</taxon>
        <taxon>Platyrrhini</taxon>
        <taxon>Cebidae</taxon>
        <taxon>Callitrichinae</taxon>
        <taxon>Saguinus</taxon>
    </lineage>
</organism>
<evidence type="ECO:0000313" key="3">
    <source>
        <dbReference type="Proteomes" id="UP001266305"/>
    </source>
</evidence>
<proteinExistence type="predicted"/>
<feature type="region of interest" description="Disordered" evidence="1">
    <location>
        <begin position="95"/>
        <end position="119"/>
    </location>
</feature>
<comment type="caution">
    <text evidence="2">The sequence shown here is derived from an EMBL/GenBank/DDBJ whole genome shotgun (WGS) entry which is preliminary data.</text>
</comment>
<protein>
    <submittedName>
        <fullName evidence="2">Uncharacterized protein</fullName>
    </submittedName>
</protein>
<gene>
    <name evidence="2" type="ORF">P7K49_035826</name>
</gene>
<keyword evidence="3" id="KW-1185">Reference proteome</keyword>